<dbReference type="AlphaFoldDB" id="A0A9Q8URM9"/>
<evidence type="ECO:0000256" key="1">
    <source>
        <dbReference type="ARBA" id="ARBA00001971"/>
    </source>
</evidence>
<accession>A0A9Q8URM9</accession>
<keyword evidence="2 4" id="KW-0479">Metal-binding</keyword>
<feature type="binding site" description="axial binding residue" evidence="4">
    <location>
        <position position="493"/>
    </location>
    <ligand>
        <name>heme</name>
        <dbReference type="ChEBI" id="CHEBI:30413"/>
    </ligand>
    <ligandPart>
        <name>Fe</name>
        <dbReference type="ChEBI" id="CHEBI:18248"/>
    </ligandPart>
</feature>
<evidence type="ECO:0000313" key="7">
    <source>
        <dbReference type="Proteomes" id="UP000756132"/>
    </source>
</evidence>
<evidence type="ECO:0000256" key="4">
    <source>
        <dbReference type="PIRSR" id="PIRSR602401-1"/>
    </source>
</evidence>
<keyword evidence="5" id="KW-0503">Monooxygenase</keyword>
<keyword evidence="7" id="KW-1185">Reference proteome</keyword>
<evidence type="ECO:0000256" key="5">
    <source>
        <dbReference type="RuleBase" id="RU000461"/>
    </source>
</evidence>
<dbReference type="GO" id="GO:0016705">
    <property type="term" value="F:oxidoreductase activity, acting on paired donors, with incorporation or reduction of molecular oxygen"/>
    <property type="evidence" value="ECO:0007669"/>
    <property type="project" value="InterPro"/>
</dbReference>
<proteinExistence type="inferred from homology"/>
<dbReference type="InterPro" id="IPR001128">
    <property type="entry name" value="Cyt_P450"/>
</dbReference>
<dbReference type="PRINTS" id="PR00385">
    <property type="entry name" value="P450"/>
</dbReference>
<protein>
    <submittedName>
        <fullName evidence="6">Pisatin demethylase</fullName>
    </submittedName>
</protein>
<comment type="cofactor">
    <cofactor evidence="1 4">
        <name>heme</name>
        <dbReference type="ChEBI" id="CHEBI:30413"/>
    </cofactor>
</comment>
<evidence type="ECO:0000313" key="6">
    <source>
        <dbReference type="EMBL" id="UJO19886.1"/>
    </source>
</evidence>
<dbReference type="CDD" id="cd11060">
    <property type="entry name" value="CYP57A1-like"/>
    <property type="match status" value="1"/>
</dbReference>
<dbReference type="PRINTS" id="PR00463">
    <property type="entry name" value="EP450I"/>
</dbReference>
<dbReference type="OrthoDB" id="3934656at2759"/>
<dbReference type="Gene3D" id="1.10.630.10">
    <property type="entry name" value="Cytochrome P450"/>
    <property type="match status" value="1"/>
</dbReference>
<comment type="similarity">
    <text evidence="5">Belongs to the cytochrome P450 family.</text>
</comment>
<dbReference type="PROSITE" id="PS00086">
    <property type="entry name" value="CYTOCHROME_P450"/>
    <property type="match status" value="1"/>
</dbReference>
<dbReference type="InterPro" id="IPR002401">
    <property type="entry name" value="Cyt_P450_E_grp-I"/>
</dbReference>
<dbReference type="InterPro" id="IPR036396">
    <property type="entry name" value="Cyt_P450_sf"/>
</dbReference>
<dbReference type="InterPro" id="IPR017972">
    <property type="entry name" value="Cyt_P450_CS"/>
</dbReference>
<dbReference type="RefSeq" id="XP_047764252.1">
    <property type="nucleotide sequence ID" value="XM_047909699.1"/>
</dbReference>
<sequence>MASVCSYVSDRRSDKLSVTGVHVKSGRSSSRYACSSSVQHSIQDTSMALSFYLLLAAVVTFASRKLVLVLQDPLRSIPGPFIARFTKLWVFRRFYAGQWHEEVLQLHREHGKVVRYGPGQYSINDVDAIRKIHSHGGGFDKASSYETWSPPGTTSLFKERSNRYHGELRKRFASMYSMTSVFAYETGVSECVDLLCKQLQSMQGQRIDLNWWLECFTFDSIGVVSYGKRFGFLDSGEDVGNLAKAVIGAFTYGSWMGFFPDFHALGIATMRFVAKLKKSRGSGKMYLDNFTSQTTAQRRAYRVANPDSIASRQAADGPRSILDKFLDVNEKDPAYFADAHITMGLGANVTAGSDTTSSTSAWALFYLAKHPDCMQKLRQEITSISHDAASISFRQLQGQMPYLNAVLTETLRLFPQTGFGLPRTVPVGGVEICGYHFPEGSVVSLNAWAMHYDPDNFEDPEQFKPERWLVEDQETKERMNQCYFPFGLGSRTCIGKNIAMLVMLKALPRLVQEFEYQLAGDLTDGRNLPVQDIFLLRATDFPVIVKAREAKL</sequence>
<dbReference type="EMBL" id="CP090169">
    <property type="protein sequence ID" value="UJO19886.1"/>
    <property type="molecule type" value="Genomic_DNA"/>
</dbReference>
<dbReference type="KEGG" id="ffu:CLAFUR5_10551"/>
<reference evidence="6" key="2">
    <citation type="journal article" date="2022" name="Microb. Genom.">
        <title>A chromosome-scale genome assembly of the tomato pathogen Cladosporium fulvum reveals a compartmentalized genome architecture and the presence of a dispensable chromosome.</title>
        <authorList>
            <person name="Zaccaron A.Z."/>
            <person name="Chen L.H."/>
            <person name="Samaras A."/>
            <person name="Stergiopoulos I."/>
        </authorList>
    </citation>
    <scope>NUCLEOTIDE SEQUENCE</scope>
    <source>
        <strain evidence="6">Race5_Kim</strain>
    </source>
</reference>
<dbReference type="GO" id="GO:0020037">
    <property type="term" value="F:heme binding"/>
    <property type="evidence" value="ECO:0007669"/>
    <property type="project" value="InterPro"/>
</dbReference>
<dbReference type="SUPFAM" id="SSF48264">
    <property type="entry name" value="Cytochrome P450"/>
    <property type="match status" value="1"/>
</dbReference>
<evidence type="ECO:0000256" key="3">
    <source>
        <dbReference type="ARBA" id="ARBA00023004"/>
    </source>
</evidence>
<organism evidence="6 7">
    <name type="scientific">Passalora fulva</name>
    <name type="common">Tomato leaf mold</name>
    <name type="synonym">Cladosporium fulvum</name>
    <dbReference type="NCBI Taxonomy" id="5499"/>
    <lineage>
        <taxon>Eukaryota</taxon>
        <taxon>Fungi</taxon>
        <taxon>Dikarya</taxon>
        <taxon>Ascomycota</taxon>
        <taxon>Pezizomycotina</taxon>
        <taxon>Dothideomycetes</taxon>
        <taxon>Dothideomycetidae</taxon>
        <taxon>Mycosphaerellales</taxon>
        <taxon>Mycosphaerellaceae</taxon>
        <taxon>Fulvia</taxon>
    </lineage>
</organism>
<dbReference type="PANTHER" id="PTHR24305:SF190">
    <property type="entry name" value="P450, PUTATIVE (EUROFUNG)-RELATED"/>
    <property type="match status" value="1"/>
</dbReference>
<dbReference type="GO" id="GO:0005506">
    <property type="term" value="F:iron ion binding"/>
    <property type="evidence" value="ECO:0007669"/>
    <property type="project" value="InterPro"/>
</dbReference>
<keyword evidence="3 4" id="KW-0408">Iron</keyword>
<gene>
    <name evidence="6" type="ORF">CLAFUR5_10551</name>
</gene>
<dbReference type="PANTHER" id="PTHR24305">
    <property type="entry name" value="CYTOCHROME P450"/>
    <property type="match status" value="1"/>
</dbReference>
<keyword evidence="5" id="KW-0560">Oxidoreductase</keyword>
<dbReference type="Proteomes" id="UP000756132">
    <property type="component" value="Chromosome 7"/>
</dbReference>
<dbReference type="GO" id="GO:0004497">
    <property type="term" value="F:monooxygenase activity"/>
    <property type="evidence" value="ECO:0007669"/>
    <property type="project" value="UniProtKB-KW"/>
</dbReference>
<reference evidence="6" key="1">
    <citation type="submission" date="2021-12" db="EMBL/GenBank/DDBJ databases">
        <authorList>
            <person name="Zaccaron A."/>
            <person name="Stergiopoulos I."/>
        </authorList>
    </citation>
    <scope>NUCLEOTIDE SEQUENCE</scope>
    <source>
        <strain evidence="6">Race5_Kim</strain>
    </source>
</reference>
<dbReference type="InterPro" id="IPR050121">
    <property type="entry name" value="Cytochrome_P450_monoxygenase"/>
</dbReference>
<dbReference type="GeneID" id="71990429"/>
<dbReference type="Pfam" id="PF00067">
    <property type="entry name" value="p450"/>
    <property type="match status" value="1"/>
</dbReference>
<keyword evidence="4 5" id="KW-0349">Heme</keyword>
<evidence type="ECO:0000256" key="2">
    <source>
        <dbReference type="ARBA" id="ARBA00022723"/>
    </source>
</evidence>
<name>A0A9Q8URM9_PASFU</name>